<dbReference type="CDD" id="cd00067">
    <property type="entry name" value="GAL4"/>
    <property type="match status" value="1"/>
</dbReference>
<keyword evidence="5" id="KW-0539">Nucleus</keyword>
<evidence type="ECO:0000256" key="4">
    <source>
        <dbReference type="ARBA" id="ARBA00023163"/>
    </source>
</evidence>
<dbReference type="InterPro" id="IPR036864">
    <property type="entry name" value="Zn2-C6_fun-type_DNA-bd_sf"/>
</dbReference>
<name>A0A1Y2CCW6_9FUNG</name>
<dbReference type="SUPFAM" id="SSF57701">
    <property type="entry name" value="Zn2/Cys6 DNA-binding domain"/>
    <property type="match status" value="1"/>
</dbReference>
<dbReference type="Gene3D" id="4.10.240.10">
    <property type="entry name" value="Zn(2)-C6 fungal-type DNA-binding domain"/>
    <property type="match status" value="1"/>
</dbReference>
<dbReference type="CDD" id="cd12148">
    <property type="entry name" value="fungal_TF_MHR"/>
    <property type="match status" value="1"/>
</dbReference>
<accession>A0A1Y2CCW6</accession>
<dbReference type="PROSITE" id="PS00463">
    <property type="entry name" value="ZN2_CY6_FUNGAL_1"/>
    <property type="match status" value="1"/>
</dbReference>
<sequence length="616" mass="71275">MAQASQPLRPCHQCRRDRKKCIWIPTSNVCERCQKRSFECVFDANTNTTIYTNSQLWSYRQSQSLPKPQLDLNLQTHEYLPTPEQSELPKSTLMTQTIEAFDAPLVDNQDWEYSGYLEDPDLMPTMDDYLLVYRWLTNDGRKPANIQNMDADHFLRTFFTQSALSRLSACALAVDFLDTSDATSFEYYRRARKAVIRESGIVSFENVLSMYRLYQFASWKGQPLIGMQFLKLAFDMIKELRLDVDPDDSPWLQHLQLTERQKEERRRAYWSPCFMWSQAYALSFDVFEIEICMDSVRPPKVVFDNGTLIFDRSNFHLLCKLNTLLGKAKRYLSTPPPSITELLRNESRPQFYNLLNSFYEYVPPELLLITEATVTLKASDIERFLGQLGQNPVSIMVLNLFSHTARSILERPILFLTNLASCMPMYLNTHDTNIILSSVRECLSSAHRIVNLIQFCLSTKPSNLQDAFAAFEAITVFWFVKCRMRPAWRALVDPSLFQMDDVKRKVDIVQEFVLEYEKRGVAGMIPPIARCIEAMVREMQRAEGVGGILLQEQDKNEGPEPLELGMQVMSLIGQESEVDVKEPYVFLGLLGLEVSGGVRWKCRSEEGWRLFWKVYG</sequence>
<evidence type="ECO:0000256" key="2">
    <source>
        <dbReference type="ARBA" id="ARBA00022723"/>
    </source>
</evidence>
<comment type="caution">
    <text evidence="7">The sequence shown here is derived from an EMBL/GenBank/DDBJ whole genome shotgun (WGS) entry which is preliminary data.</text>
</comment>
<evidence type="ECO:0000256" key="1">
    <source>
        <dbReference type="ARBA" id="ARBA00004123"/>
    </source>
</evidence>
<reference evidence="7 8" key="1">
    <citation type="submission" date="2016-07" db="EMBL/GenBank/DDBJ databases">
        <title>Pervasive Adenine N6-methylation of Active Genes in Fungi.</title>
        <authorList>
            <consortium name="DOE Joint Genome Institute"/>
            <person name="Mondo S.J."/>
            <person name="Dannebaum R.O."/>
            <person name="Kuo R.C."/>
            <person name="Labutti K."/>
            <person name="Haridas S."/>
            <person name="Kuo A."/>
            <person name="Salamov A."/>
            <person name="Ahrendt S.R."/>
            <person name="Lipzen A."/>
            <person name="Sullivan W."/>
            <person name="Andreopoulos W.B."/>
            <person name="Clum A."/>
            <person name="Lindquist E."/>
            <person name="Daum C."/>
            <person name="Ramamoorthy G.K."/>
            <person name="Gryganskyi A."/>
            <person name="Culley D."/>
            <person name="Magnuson J.K."/>
            <person name="James T.Y."/>
            <person name="O'Malley M.A."/>
            <person name="Stajich J.E."/>
            <person name="Spatafora J.W."/>
            <person name="Visel A."/>
            <person name="Grigoriev I.V."/>
        </authorList>
    </citation>
    <scope>NUCLEOTIDE SEQUENCE [LARGE SCALE GENOMIC DNA]</scope>
    <source>
        <strain evidence="7 8">JEL800</strain>
    </source>
</reference>
<evidence type="ECO:0000313" key="8">
    <source>
        <dbReference type="Proteomes" id="UP000193642"/>
    </source>
</evidence>
<dbReference type="GO" id="GO:0005634">
    <property type="term" value="C:nucleus"/>
    <property type="evidence" value="ECO:0007669"/>
    <property type="project" value="UniProtKB-SubCell"/>
</dbReference>
<keyword evidence="8" id="KW-1185">Reference proteome</keyword>
<evidence type="ECO:0000256" key="3">
    <source>
        <dbReference type="ARBA" id="ARBA00023015"/>
    </source>
</evidence>
<proteinExistence type="predicted"/>
<dbReference type="InterPro" id="IPR001138">
    <property type="entry name" value="Zn2Cys6_DnaBD"/>
</dbReference>
<evidence type="ECO:0000313" key="7">
    <source>
        <dbReference type="EMBL" id="ORY44890.1"/>
    </source>
</evidence>
<keyword evidence="4" id="KW-0804">Transcription</keyword>
<dbReference type="GO" id="GO:0000981">
    <property type="term" value="F:DNA-binding transcription factor activity, RNA polymerase II-specific"/>
    <property type="evidence" value="ECO:0007669"/>
    <property type="project" value="InterPro"/>
</dbReference>
<evidence type="ECO:0000259" key="6">
    <source>
        <dbReference type="PROSITE" id="PS50048"/>
    </source>
</evidence>
<dbReference type="PROSITE" id="PS50048">
    <property type="entry name" value="ZN2_CY6_FUNGAL_2"/>
    <property type="match status" value="1"/>
</dbReference>
<keyword evidence="3" id="KW-0805">Transcription regulation</keyword>
<gene>
    <name evidence="7" type="ORF">BCR33DRAFT_784941</name>
</gene>
<keyword evidence="2" id="KW-0479">Metal-binding</keyword>
<dbReference type="AlphaFoldDB" id="A0A1Y2CCW6"/>
<comment type="subcellular location">
    <subcellularLocation>
        <location evidence="1">Nucleus</location>
    </subcellularLocation>
</comment>
<dbReference type="PANTHER" id="PTHR47338">
    <property type="entry name" value="ZN(II)2CYS6 TRANSCRIPTION FACTOR (EUROFUNG)-RELATED"/>
    <property type="match status" value="1"/>
</dbReference>
<evidence type="ECO:0000256" key="5">
    <source>
        <dbReference type="ARBA" id="ARBA00023242"/>
    </source>
</evidence>
<dbReference type="GO" id="GO:0008270">
    <property type="term" value="F:zinc ion binding"/>
    <property type="evidence" value="ECO:0007669"/>
    <property type="project" value="InterPro"/>
</dbReference>
<dbReference type="InterPro" id="IPR050815">
    <property type="entry name" value="TF_fung"/>
</dbReference>
<dbReference type="Proteomes" id="UP000193642">
    <property type="component" value="Unassembled WGS sequence"/>
</dbReference>
<feature type="domain" description="Zn(2)-C6 fungal-type" evidence="6">
    <location>
        <begin position="10"/>
        <end position="42"/>
    </location>
</feature>
<organism evidence="7 8">
    <name type="scientific">Rhizoclosmatium globosum</name>
    <dbReference type="NCBI Taxonomy" id="329046"/>
    <lineage>
        <taxon>Eukaryota</taxon>
        <taxon>Fungi</taxon>
        <taxon>Fungi incertae sedis</taxon>
        <taxon>Chytridiomycota</taxon>
        <taxon>Chytridiomycota incertae sedis</taxon>
        <taxon>Chytridiomycetes</taxon>
        <taxon>Chytridiales</taxon>
        <taxon>Chytriomycetaceae</taxon>
        <taxon>Rhizoclosmatium</taxon>
    </lineage>
</organism>
<protein>
    <recommendedName>
        <fullName evidence="6">Zn(2)-C6 fungal-type domain-containing protein</fullName>
    </recommendedName>
</protein>
<dbReference type="PANTHER" id="PTHR47338:SF5">
    <property type="entry name" value="ZN(II)2CYS6 TRANSCRIPTION FACTOR (EUROFUNG)"/>
    <property type="match status" value="1"/>
</dbReference>
<dbReference type="EMBL" id="MCGO01000021">
    <property type="protein sequence ID" value="ORY44890.1"/>
    <property type="molecule type" value="Genomic_DNA"/>
</dbReference>